<proteinExistence type="predicted"/>
<feature type="domain" description="Reverse transcriptase Ty1/copia-type" evidence="1">
    <location>
        <begin position="33"/>
        <end position="131"/>
    </location>
</feature>
<evidence type="ECO:0000313" key="2">
    <source>
        <dbReference type="EMBL" id="JAE02225.1"/>
    </source>
</evidence>
<organism evidence="2">
    <name type="scientific">Arundo donax</name>
    <name type="common">Giant reed</name>
    <name type="synonym">Donax arundinaceus</name>
    <dbReference type="NCBI Taxonomy" id="35708"/>
    <lineage>
        <taxon>Eukaryota</taxon>
        <taxon>Viridiplantae</taxon>
        <taxon>Streptophyta</taxon>
        <taxon>Embryophyta</taxon>
        <taxon>Tracheophyta</taxon>
        <taxon>Spermatophyta</taxon>
        <taxon>Magnoliopsida</taxon>
        <taxon>Liliopsida</taxon>
        <taxon>Poales</taxon>
        <taxon>Poaceae</taxon>
        <taxon>PACMAD clade</taxon>
        <taxon>Arundinoideae</taxon>
        <taxon>Arundineae</taxon>
        <taxon>Arundo</taxon>
    </lineage>
</organism>
<accession>A0A0A9ENB8</accession>
<sequence length="132" mass="15188">MLSAEEPASFVEANQEEAWRKAMEEEMEAVEENKTWRLVELPLGHRPIGLRWVYKLKKDAGGNVVRHKARLVAKGYVQRAGVDFDEVFAPVARLESVRLMIAIAVHAYWELQHLDISSAFLNDDLHEEVYVE</sequence>
<dbReference type="EMBL" id="GBRH01195671">
    <property type="protein sequence ID" value="JAE02225.1"/>
    <property type="molecule type" value="Transcribed_RNA"/>
</dbReference>
<dbReference type="InterPro" id="IPR013103">
    <property type="entry name" value="RVT_2"/>
</dbReference>
<dbReference type="Pfam" id="PF07727">
    <property type="entry name" value="RVT_2"/>
    <property type="match status" value="1"/>
</dbReference>
<evidence type="ECO:0000259" key="1">
    <source>
        <dbReference type="Pfam" id="PF07727"/>
    </source>
</evidence>
<name>A0A0A9ENB8_ARUDO</name>
<reference evidence="2" key="2">
    <citation type="journal article" date="2015" name="Data Brief">
        <title>Shoot transcriptome of the giant reed, Arundo donax.</title>
        <authorList>
            <person name="Barrero R.A."/>
            <person name="Guerrero F.D."/>
            <person name="Moolhuijzen P."/>
            <person name="Goolsby J.A."/>
            <person name="Tidwell J."/>
            <person name="Bellgard S.E."/>
            <person name="Bellgard M.I."/>
        </authorList>
    </citation>
    <scope>NUCLEOTIDE SEQUENCE</scope>
    <source>
        <tissue evidence="2">Shoot tissue taken approximately 20 cm above the soil surface</tissue>
    </source>
</reference>
<reference evidence="2" key="1">
    <citation type="submission" date="2014-09" db="EMBL/GenBank/DDBJ databases">
        <authorList>
            <person name="Magalhaes I.L.F."/>
            <person name="Oliveira U."/>
            <person name="Santos F.R."/>
            <person name="Vidigal T.H.D.A."/>
            <person name="Brescovit A.D."/>
            <person name="Santos A.J."/>
        </authorList>
    </citation>
    <scope>NUCLEOTIDE SEQUENCE</scope>
    <source>
        <tissue evidence="2">Shoot tissue taken approximately 20 cm above the soil surface</tissue>
    </source>
</reference>
<dbReference type="AlphaFoldDB" id="A0A0A9ENB8"/>
<protein>
    <recommendedName>
        <fullName evidence="1">Reverse transcriptase Ty1/copia-type domain-containing protein</fullName>
    </recommendedName>
</protein>